<dbReference type="Proteomes" id="UP001345827">
    <property type="component" value="Unassembled WGS sequence"/>
</dbReference>
<evidence type="ECO:0000259" key="2">
    <source>
        <dbReference type="Pfam" id="PF23544"/>
    </source>
</evidence>
<feature type="domain" description="Acyclic terpene utilisation N-terminal" evidence="1">
    <location>
        <begin position="281"/>
        <end position="426"/>
    </location>
</feature>
<gene>
    <name evidence="3" type="ORF">LTR25_006831</name>
</gene>
<feature type="domain" description="Acyclic terpene utilisation N-terminal" evidence="1">
    <location>
        <begin position="19"/>
        <end position="271"/>
    </location>
</feature>
<dbReference type="EMBL" id="JAXLQG010000012">
    <property type="protein sequence ID" value="KAK5533851.1"/>
    <property type="molecule type" value="Genomic_DNA"/>
</dbReference>
<keyword evidence="4" id="KW-1185">Reference proteome</keyword>
<dbReference type="Pfam" id="PF23544">
    <property type="entry name" value="AtuA_ferredoxin"/>
    <property type="match status" value="1"/>
</dbReference>
<protein>
    <recommendedName>
        <fullName evidence="5">DUF1446-domain-containing protein</fullName>
    </recommendedName>
</protein>
<evidence type="ECO:0000313" key="4">
    <source>
        <dbReference type="Proteomes" id="UP001345827"/>
    </source>
</evidence>
<organism evidence="3 4">
    <name type="scientific">Vermiconidia calcicola</name>
    <dbReference type="NCBI Taxonomy" id="1690605"/>
    <lineage>
        <taxon>Eukaryota</taxon>
        <taxon>Fungi</taxon>
        <taxon>Dikarya</taxon>
        <taxon>Ascomycota</taxon>
        <taxon>Pezizomycotina</taxon>
        <taxon>Dothideomycetes</taxon>
        <taxon>Dothideomycetidae</taxon>
        <taxon>Mycosphaerellales</taxon>
        <taxon>Extremaceae</taxon>
        <taxon>Vermiconidia</taxon>
    </lineage>
</organism>
<dbReference type="InterPro" id="IPR010839">
    <property type="entry name" value="AtuA_N"/>
</dbReference>
<name>A0AAV9Q5R8_9PEZI</name>
<dbReference type="Pfam" id="PF07287">
    <property type="entry name" value="AtuA"/>
    <property type="match status" value="2"/>
</dbReference>
<accession>A0AAV9Q5R8</accession>
<evidence type="ECO:0008006" key="5">
    <source>
        <dbReference type="Google" id="ProtNLM"/>
    </source>
</evidence>
<evidence type="ECO:0000259" key="1">
    <source>
        <dbReference type="Pfam" id="PF07287"/>
    </source>
</evidence>
<feature type="domain" description="AtuA-like ferredoxin-fold" evidence="2">
    <location>
        <begin position="480"/>
        <end position="573"/>
    </location>
</feature>
<dbReference type="AlphaFoldDB" id="A0AAV9Q5R8"/>
<dbReference type="PANTHER" id="PTHR47585:SF1">
    <property type="entry name" value="DUF1446 DOMAIN-CONTAINING PROTEIN"/>
    <property type="match status" value="1"/>
</dbReference>
<comment type="caution">
    <text evidence="3">The sequence shown here is derived from an EMBL/GenBank/DDBJ whole genome shotgun (WGS) entry which is preliminary data.</text>
</comment>
<evidence type="ECO:0000313" key="3">
    <source>
        <dbReference type="EMBL" id="KAK5533851.1"/>
    </source>
</evidence>
<proteinExistence type="predicted"/>
<dbReference type="InterPro" id="IPR056362">
    <property type="entry name" value="AtuA-like_ferredoxin_dom"/>
</dbReference>
<reference evidence="3 4" key="1">
    <citation type="submission" date="2023-06" db="EMBL/GenBank/DDBJ databases">
        <title>Black Yeasts Isolated from many extreme environments.</title>
        <authorList>
            <person name="Coleine C."/>
            <person name="Stajich J.E."/>
            <person name="Selbmann L."/>
        </authorList>
    </citation>
    <scope>NUCLEOTIDE SEQUENCE [LARGE SCALE GENOMIC DNA]</scope>
    <source>
        <strain evidence="3 4">CCFEE 5887</strain>
    </source>
</reference>
<sequence>MAIPNGIQNGTSNKGKGPIKIGVISACQGDRADPLLTTLSGPIEVDAIVGDYLAELNLAWHAMQYEKDQSAGYDKGFLRSMELASTKIAERFRAGKPIKFAVNAGALNPVALAKELRKFFDTCLGPEGENIKIVRKSLRHLTGKTTYADWSSDKTEVVANVYIGQWGVVKALEEGADVVITGRSTDASTLQALSSWWHGWKPTDYDFIAQSLVTGHVVECGTYVTGGNFGGFKMMGKDYINLSFPIAEISADGTTVVTKQPGQNGIVTVDTGKTASSLRAPRGLPPPENLKVSVQAYGGFQAEVNALAIGLDIEEKAESWGNMTRAILRSDEKLNTGEYSDFTIQCIGRAEPNPRNQNAATAHVRVMAQAPNKETLSVDNFMNPVIENLISGFPGFTPDMEYLRTGLPKPYMTYFPGLIPRSVLEEVRVHFLDGSESIAVPHPAETLSYETAPKQENYEPNEPVDLASFGETVSIPLGYKVHARSGDKGANVNVGFFPQTDSEEEWEWLRSFMTTNKLMELLGDDAEDVLRTERTEFPNLHGVHFVLVGILGDGVNCTKRPDALGKGIGEYVRAKYVDYPKKMYGGYEKRI</sequence>
<dbReference type="PANTHER" id="PTHR47585">
    <property type="match status" value="1"/>
</dbReference>